<evidence type="ECO:0000313" key="2">
    <source>
        <dbReference type="Proteomes" id="UP000035763"/>
    </source>
</evidence>
<sequence length="70" mass="7743">MHTLTKNVALHWATEGVRVNLIQPRFIAAPPALLATATVCERQTLSDCRWALPRDRPGDTVFSRLSPDGC</sequence>
<comment type="caution">
    <text evidence="1">The sequence shown here is derived from an EMBL/GenBank/DDBJ whole genome shotgun (WGS) entry which is preliminary data.</text>
</comment>
<dbReference type="EMBL" id="CAJA01000417">
    <property type="protein sequence ID" value="CCH74731.1"/>
    <property type="molecule type" value="Genomic_DNA"/>
</dbReference>
<dbReference type="STRING" id="1193182.BN11_4740004"/>
<gene>
    <name evidence="1" type="ORF">BN11_4740004</name>
</gene>
<evidence type="ECO:0000313" key="1">
    <source>
        <dbReference type="EMBL" id="CCH74731.1"/>
    </source>
</evidence>
<dbReference type="Proteomes" id="UP000035763">
    <property type="component" value="Unassembled WGS sequence"/>
</dbReference>
<dbReference type="AlphaFoldDB" id="W6K0X6"/>
<keyword evidence="2" id="KW-1185">Reference proteome</keyword>
<reference evidence="1 2" key="1">
    <citation type="journal article" date="2013" name="ISME J.">
        <title>A metabolic model for members of the genus Tetrasphaera involved in enhanced biological phosphorus removal.</title>
        <authorList>
            <person name="Kristiansen R."/>
            <person name="Nguyen H.T.T."/>
            <person name="Saunders A.M."/>
            <person name="Nielsen J.L."/>
            <person name="Wimmer R."/>
            <person name="Le V.Q."/>
            <person name="McIlroy S.J."/>
            <person name="Petrovski S."/>
            <person name="Seviour R.J."/>
            <person name="Calteau A."/>
            <person name="Nielsen K.L."/>
            <person name="Nielsen P.H."/>
        </authorList>
    </citation>
    <scope>NUCLEOTIDE SEQUENCE [LARGE SCALE GENOMIC DNA]</scope>
    <source>
        <strain evidence="1 2">Ben110</strain>
    </source>
</reference>
<protein>
    <submittedName>
        <fullName evidence="1">Uncharacterized protein</fullName>
    </submittedName>
</protein>
<accession>W6K0X6</accession>
<organism evidence="1 2">
    <name type="scientific">Nostocoides australiense Ben110</name>
    <dbReference type="NCBI Taxonomy" id="1193182"/>
    <lineage>
        <taxon>Bacteria</taxon>
        <taxon>Bacillati</taxon>
        <taxon>Actinomycetota</taxon>
        <taxon>Actinomycetes</taxon>
        <taxon>Micrococcales</taxon>
        <taxon>Intrasporangiaceae</taxon>
        <taxon>Nostocoides</taxon>
    </lineage>
</organism>
<proteinExistence type="predicted"/>
<name>W6K0X6_9MICO</name>